<name>A0ABT6F418_9BACT</name>
<protein>
    <submittedName>
        <fullName evidence="1">Uncharacterized protein</fullName>
    </submittedName>
</protein>
<dbReference type="RefSeq" id="WP_277858616.1">
    <property type="nucleotide sequence ID" value="NZ_JARRAG010000001.1"/>
</dbReference>
<evidence type="ECO:0000313" key="1">
    <source>
        <dbReference type="EMBL" id="MDG3002252.1"/>
    </source>
</evidence>
<proteinExistence type="predicted"/>
<accession>A0ABT6F418</accession>
<reference evidence="1 2" key="1">
    <citation type="submission" date="2023-03" db="EMBL/GenBank/DDBJ databases">
        <title>Paludisphaera mucosa sp. nov. a novel planctomycete from northern fen.</title>
        <authorList>
            <person name="Ivanova A."/>
        </authorList>
    </citation>
    <scope>NUCLEOTIDE SEQUENCE [LARGE SCALE GENOMIC DNA]</scope>
    <source>
        <strain evidence="1 2">Pla2</strain>
    </source>
</reference>
<sequence length="95" mass="10476">MASEPRPRLTKVSTFAGADGEPFSFITRIWRKGAARRCTLCPECNRQSLAIFSMCAVVTPGFISDEDAEMHRFTPGDAMPETKVEIREVDPGEPG</sequence>
<keyword evidence="2" id="KW-1185">Reference proteome</keyword>
<dbReference type="EMBL" id="JARRAG010000001">
    <property type="protein sequence ID" value="MDG3002252.1"/>
    <property type="molecule type" value="Genomic_DNA"/>
</dbReference>
<evidence type="ECO:0000313" key="2">
    <source>
        <dbReference type="Proteomes" id="UP001216907"/>
    </source>
</evidence>
<gene>
    <name evidence="1" type="ORF">PZE19_00480</name>
</gene>
<comment type="caution">
    <text evidence="1">The sequence shown here is derived from an EMBL/GenBank/DDBJ whole genome shotgun (WGS) entry which is preliminary data.</text>
</comment>
<dbReference type="Proteomes" id="UP001216907">
    <property type="component" value="Unassembled WGS sequence"/>
</dbReference>
<organism evidence="1 2">
    <name type="scientific">Paludisphaera mucosa</name>
    <dbReference type="NCBI Taxonomy" id="3030827"/>
    <lineage>
        <taxon>Bacteria</taxon>
        <taxon>Pseudomonadati</taxon>
        <taxon>Planctomycetota</taxon>
        <taxon>Planctomycetia</taxon>
        <taxon>Isosphaerales</taxon>
        <taxon>Isosphaeraceae</taxon>
        <taxon>Paludisphaera</taxon>
    </lineage>
</organism>